<accession>A0ABR5E1Q8</accession>
<protein>
    <submittedName>
        <fullName evidence="6">RNA methyltransferase</fullName>
    </submittedName>
</protein>
<sequence length="85" mass="8601">MAAQIGSGKGVGLLFGREKWGLRNEEVALADCIVTLPVEPALASLNIAQAVMLMAYAGRRQSDAGVNLPFAGGSAEGRAPGGMSG</sequence>
<evidence type="ECO:0000313" key="6">
    <source>
        <dbReference type="EMBL" id="KKC34196.1"/>
    </source>
</evidence>
<evidence type="ECO:0000313" key="7">
    <source>
        <dbReference type="Proteomes" id="UP000033519"/>
    </source>
</evidence>
<dbReference type="InterPro" id="IPR001537">
    <property type="entry name" value="SpoU_MeTrfase"/>
</dbReference>
<dbReference type="Gene3D" id="3.40.1280.10">
    <property type="match status" value="1"/>
</dbReference>
<reference evidence="6 7" key="1">
    <citation type="submission" date="2015-03" db="EMBL/GenBank/DDBJ databases">
        <authorList>
            <person name="Lepp D."/>
            <person name="Hassan Y.I."/>
            <person name="Li X.-Z."/>
            <person name="Zhou T."/>
        </authorList>
    </citation>
    <scope>NUCLEOTIDE SEQUENCE [LARGE SCALE GENOMIC DNA]</scope>
    <source>
        <strain evidence="6 7">Cr7-05</strain>
    </source>
</reference>
<dbReference type="EMBL" id="LAPV01000048">
    <property type="protein sequence ID" value="KKC34196.1"/>
    <property type="molecule type" value="Genomic_DNA"/>
</dbReference>
<dbReference type="PANTHER" id="PTHR42786">
    <property type="entry name" value="TRNA/RRNA METHYLTRANSFERASE"/>
    <property type="match status" value="1"/>
</dbReference>
<evidence type="ECO:0000256" key="1">
    <source>
        <dbReference type="ARBA" id="ARBA00007228"/>
    </source>
</evidence>
<dbReference type="SUPFAM" id="SSF75217">
    <property type="entry name" value="alpha/beta knot"/>
    <property type="match status" value="1"/>
</dbReference>
<comment type="similarity">
    <text evidence="1">Belongs to the class IV-like SAM-binding methyltransferase superfamily. RNA methyltransferase TrmH family.</text>
</comment>
<name>A0ABR5E1Q8_9HYPH</name>
<comment type="caution">
    <text evidence="6">The sequence shown here is derived from an EMBL/GenBank/DDBJ whole genome shotgun (WGS) entry which is preliminary data.</text>
</comment>
<feature type="non-terminal residue" evidence="6">
    <location>
        <position position="85"/>
    </location>
</feature>
<dbReference type="InterPro" id="IPR029026">
    <property type="entry name" value="tRNA_m1G_MTases_N"/>
</dbReference>
<feature type="domain" description="tRNA/rRNA methyltransferase SpoU type" evidence="5">
    <location>
        <begin position="9"/>
        <end position="56"/>
    </location>
</feature>
<dbReference type="InterPro" id="IPR004384">
    <property type="entry name" value="RNA_MeTrfase_TrmJ/LasT"/>
</dbReference>
<organism evidence="6 7">
    <name type="scientific">Devosia psychrophila</name>
    <dbReference type="NCBI Taxonomy" id="728005"/>
    <lineage>
        <taxon>Bacteria</taxon>
        <taxon>Pseudomonadati</taxon>
        <taxon>Pseudomonadota</taxon>
        <taxon>Alphaproteobacteria</taxon>
        <taxon>Hyphomicrobiales</taxon>
        <taxon>Devosiaceae</taxon>
        <taxon>Devosia</taxon>
    </lineage>
</organism>
<proteinExistence type="inferred from homology"/>
<gene>
    <name evidence="6" type="ORF">WH91_04280</name>
</gene>
<dbReference type="InterPro" id="IPR029028">
    <property type="entry name" value="Alpha/beta_knot_MTases"/>
</dbReference>
<dbReference type="GO" id="GO:0008168">
    <property type="term" value="F:methyltransferase activity"/>
    <property type="evidence" value="ECO:0007669"/>
    <property type="project" value="UniProtKB-KW"/>
</dbReference>
<evidence type="ECO:0000256" key="3">
    <source>
        <dbReference type="ARBA" id="ARBA00022679"/>
    </source>
</evidence>
<keyword evidence="4" id="KW-0949">S-adenosyl-L-methionine</keyword>
<dbReference type="Proteomes" id="UP000033519">
    <property type="component" value="Unassembled WGS sequence"/>
</dbReference>
<keyword evidence="7" id="KW-1185">Reference proteome</keyword>
<evidence type="ECO:0000256" key="2">
    <source>
        <dbReference type="ARBA" id="ARBA00022603"/>
    </source>
</evidence>
<dbReference type="GO" id="GO:0032259">
    <property type="term" value="P:methylation"/>
    <property type="evidence" value="ECO:0007669"/>
    <property type="project" value="UniProtKB-KW"/>
</dbReference>
<keyword evidence="2 6" id="KW-0489">Methyltransferase</keyword>
<dbReference type="PANTHER" id="PTHR42786:SF7">
    <property type="entry name" value="TRNA_RRNA METHYLTRANSFERASE SPOU TYPE DOMAIN-CONTAINING PROTEIN"/>
    <property type="match status" value="1"/>
</dbReference>
<evidence type="ECO:0000259" key="5">
    <source>
        <dbReference type="Pfam" id="PF00588"/>
    </source>
</evidence>
<dbReference type="Pfam" id="PF00588">
    <property type="entry name" value="SpoU_methylase"/>
    <property type="match status" value="1"/>
</dbReference>
<evidence type="ECO:0000256" key="4">
    <source>
        <dbReference type="ARBA" id="ARBA00022691"/>
    </source>
</evidence>
<keyword evidence="3" id="KW-0808">Transferase</keyword>